<gene>
    <name evidence="2" type="ORF">NDU88_003047</name>
</gene>
<feature type="region of interest" description="Disordered" evidence="1">
    <location>
        <begin position="140"/>
        <end position="160"/>
    </location>
</feature>
<proteinExistence type="predicted"/>
<accession>A0AAV7MQ31</accession>
<keyword evidence="3" id="KW-1185">Reference proteome</keyword>
<evidence type="ECO:0000313" key="3">
    <source>
        <dbReference type="Proteomes" id="UP001066276"/>
    </source>
</evidence>
<dbReference type="Proteomes" id="UP001066276">
    <property type="component" value="Chromosome 9"/>
</dbReference>
<evidence type="ECO:0000256" key="1">
    <source>
        <dbReference type="SAM" id="MobiDB-lite"/>
    </source>
</evidence>
<protein>
    <submittedName>
        <fullName evidence="2">Uncharacterized protein</fullName>
    </submittedName>
</protein>
<comment type="caution">
    <text evidence="2">The sequence shown here is derived from an EMBL/GenBank/DDBJ whole genome shotgun (WGS) entry which is preliminary data.</text>
</comment>
<feature type="compositionally biased region" description="Basic residues" evidence="1">
    <location>
        <begin position="54"/>
        <end position="63"/>
    </location>
</feature>
<dbReference type="AlphaFoldDB" id="A0AAV7MQ31"/>
<sequence length="188" mass="20362">MVWPIWRGGEKPWTPGGREAQTPVPWLAPACSGDTAAHSRGAAHCESRVERRAAHRRWTRRAGRSSGGYGPTATRGLIIGGPPACHTPRNPPPIWRAAKSTSNRLGSRRWSAKEHCGAANNRTAVRCGGPVLGTAKHKRYGGAGVAGEPKGSNELASLPQRRNAEHRGLEQTAIMIVPHWRWGLAERD</sequence>
<reference evidence="2" key="1">
    <citation type="journal article" date="2022" name="bioRxiv">
        <title>Sequencing and chromosome-scale assembly of the giantPleurodeles waltlgenome.</title>
        <authorList>
            <person name="Brown T."/>
            <person name="Elewa A."/>
            <person name="Iarovenko S."/>
            <person name="Subramanian E."/>
            <person name="Araus A.J."/>
            <person name="Petzold A."/>
            <person name="Susuki M."/>
            <person name="Suzuki K.-i.T."/>
            <person name="Hayashi T."/>
            <person name="Toyoda A."/>
            <person name="Oliveira C."/>
            <person name="Osipova E."/>
            <person name="Leigh N.D."/>
            <person name="Simon A."/>
            <person name="Yun M.H."/>
        </authorList>
    </citation>
    <scope>NUCLEOTIDE SEQUENCE</scope>
    <source>
        <strain evidence="2">20211129_DDA</strain>
        <tissue evidence="2">Liver</tissue>
    </source>
</reference>
<evidence type="ECO:0000313" key="2">
    <source>
        <dbReference type="EMBL" id="KAJ1105642.1"/>
    </source>
</evidence>
<dbReference type="EMBL" id="JANPWB010000013">
    <property type="protein sequence ID" value="KAJ1105642.1"/>
    <property type="molecule type" value="Genomic_DNA"/>
</dbReference>
<feature type="region of interest" description="Disordered" evidence="1">
    <location>
        <begin position="54"/>
        <end position="73"/>
    </location>
</feature>
<name>A0AAV7MQ31_PLEWA</name>
<organism evidence="2 3">
    <name type="scientific">Pleurodeles waltl</name>
    <name type="common">Iberian ribbed newt</name>
    <dbReference type="NCBI Taxonomy" id="8319"/>
    <lineage>
        <taxon>Eukaryota</taxon>
        <taxon>Metazoa</taxon>
        <taxon>Chordata</taxon>
        <taxon>Craniata</taxon>
        <taxon>Vertebrata</taxon>
        <taxon>Euteleostomi</taxon>
        <taxon>Amphibia</taxon>
        <taxon>Batrachia</taxon>
        <taxon>Caudata</taxon>
        <taxon>Salamandroidea</taxon>
        <taxon>Salamandridae</taxon>
        <taxon>Pleurodelinae</taxon>
        <taxon>Pleurodeles</taxon>
    </lineage>
</organism>
<feature type="region of interest" description="Disordered" evidence="1">
    <location>
        <begin position="1"/>
        <end position="23"/>
    </location>
</feature>